<evidence type="ECO:0000313" key="1">
    <source>
        <dbReference type="EMBL" id="CAB4185796.1"/>
    </source>
</evidence>
<protein>
    <recommendedName>
        <fullName evidence="2">Ig-like domain-containing protein</fullName>
    </recommendedName>
</protein>
<name>A0A6J5QTE7_9CAUD</name>
<gene>
    <name evidence="1" type="ORF">UFOVP1130_127</name>
</gene>
<evidence type="ECO:0008006" key="2">
    <source>
        <dbReference type="Google" id="ProtNLM"/>
    </source>
</evidence>
<accession>A0A6J5QTE7</accession>
<dbReference type="EMBL" id="LR797078">
    <property type="protein sequence ID" value="CAB4185796.1"/>
    <property type="molecule type" value="Genomic_DNA"/>
</dbReference>
<sequence>MPHTINYNITRGLPWERLIIVKDRRTHRQIKPTEASSYIQTGTLSKKELTVELTSACGIMLSLSAEETQDLPLGNLAYDVLATINEVQRPVAKGTIVVSALDNITPREESQAMEIRFKQRVDFRRTFTWKDADGGILTVQNAYMQAKNTAGVTVLDLRWFSSTPSEGTVVALPVERRGYLAPITGGTLEMHISDKNTVSAGSYNFDLFVQDSVGDWDCLASGTVVVEAAISAPPA</sequence>
<proteinExistence type="predicted"/>
<organism evidence="1">
    <name type="scientific">uncultured Caudovirales phage</name>
    <dbReference type="NCBI Taxonomy" id="2100421"/>
    <lineage>
        <taxon>Viruses</taxon>
        <taxon>Duplodnaviria</taxon>
        <taxon>Heunggongvirae</taxon>
        <taxon>Uroviricota</taxon>
        <taxon>Caudoviricetes</taxon>
        <taxon>Peduoviridae</taxon>
        <taxon>Maltschvirus</taxon>
        <taxon>Maltschvirus maltsch</taxon>
    </lineage>
</organism>
<reference evidence="1" key="1">
    <citation type="submission" date="2020-05" db="EMBL/GenBank/DDBJ databases">
        <authorList>
            <person name="Chiriac C."/>
            <person name="Salcher M."/>
            <person name="Ghai R."/>
            <person name="Kavagutti S V."/>
        </authorList>
    </citation>
    <scope>NUCLEOTIDE SEQUENCE</scope>
</reference>